<protein>
    <submittedName>
        <fullName evidence="2">Uncharacterized protein</fullName>
    </submittedName>
</protein>
<organism evidence="2 3">
    <name type="scientific">Puccinia graminis f. sp. tritici</name>
    <dbReference type="NCBI Taxonomy" id="56615"/>
    <lineage>
        <taxon>Eukaryota</taxon>
        <taxon>Fungi</taxon>
        <taxon>Dikarya</taxon>
        <taxon>Basidiomycota</taxon>
        <taxon>Pucciniomycotina</taxon>
        <taxon>Pucciniomycetes</taxon>
        <taxon>Pucciniales</taxon>
        <taxon>Pucciniaceae</taxon>
        <taxon>Puccinia</taxon>
    </lineage>
</organism>
<reference evidence="2 3" key="1">
    <citation type="submission" date="2019-05" db="EMBL/GenBank/DDBJ databases">
        <title>Emergence of the Ug99 lineage of the wheat stem rust pathogen through somatic hybridization.</title>
        <authorList>
            <person name="Li F."/>
            <person name="Upadhyaya N.M."/>
            <person name="Sperschneider J."/>
            <person name="Matny O."/>
            <person name="Nguyen-Phuc H."/>
            <person name="Mago R."/>
            <person name="Raley C."/>
            <person name="Miller M.E."/>
            <person name="Silverstein K.A.T."/>
            <person name="Henningsen E."/>
            <person name="Hirsch C.D."/>
            <person name="Visser B."/>
            <person name="Pretorius Z.A."/>
            <person name="Steffenson B.J."/>
            <person name="Schwessinger B."/>
            <person name="Dodds P.N."/>
            <person name="Figueroa M."/>
        </authorList>
    </citation>
    <scope>NUCLEOTIDE SEQUENCE [LARGE SCALE GENOMIC DNA]</scope>
    <source>
        <strain evidence="2">21-0</strain>
    </source>
</reference>
<dbReference type="EMBL" id="VSWC01000014">
    <property type="protein sequence ID" value="KAA1115176.1"/>
    <property type="molecule type" value="Genomic_DNA"/>
</dbReference>
<evidence type="ECO:0000313" key="2">
    <source>
        <dbReference type="EMBL" id="KAA1115176.1"/>
    </source>
</evidence>
<sequence>MAVVPSSLKLYNRLRQSAKGPNHGNMTWTTTHRHSASSSIAPAVDFRLKSALDFRLTELDPSRGADLMSSGHDGAEDWATLRSIFWSCPHMTELFIRVL</sequence>
<accession>A0A5B0QPF7</accession>
<gene>
    <name evidence="2" type="ORF">PGT21_032862</name>
</gene>
<evidence type="ECO:0000256" key="1">
    <source>
        <dbReference type="SAM" id="MobiDB-lite"/>
    </source>
</evidence>
<dbReference type="AlphaFoldDB" id="A0A5B0QPF7"/>
<feature type="compositionally biased region" description="Polar residues" evidence="1">
    <location>
        <begin position="24"/>
        <end position="39"/>
    </location>
</feature>
<name>A0A5B0QPF7_PUCGR</name>
<evidence type="ECO:0000313" key="3">
    <source>
        <dbReference type="Proteomes" id="UP000324748"/>
    </source>
</evidence>
<feature type="region of interest" description="Disordered" evidence="1">
    <location>
        <begin position="17"/>
        <end position="39"/>
    </location>
</feature>
<keyword evidence="3" id="KW-1185">Reference proteome</keyword>
<dbReference type="Proteomes" id="UP000324748">
    <property type="component" value="Unassembled WGS sequence"/>
</dbReference>
<proteinExistence type="predicted"/>
<comment type="caution">
    <text evidence="2">The sequence shown here is derived from an EMBL/GenBank/DDBJ whole genome shotgun (WGS) entry which is preliminary data.</text>
</comment>